<dbReference type="Proteomes" id="UP000199645">
    <property type="component" value="Unassembled WGS sequence"/>
</dbReference>
<protein>
    <recommendedName>
        <fullName evidence="3">Immunity protein 35</fullName>
    </recommendedName>
</protein>
<reference evidence="1 2" key="1">
    <citation type="submission" date="2016-10" db="EMBL/GenBank/DDBJ databases">
        <authorList>
            <person name="de Groot N.N."/>
        </authorList>
    </citation>
    <scope>NUCLEOTIDE SEQUENCE [LARGE SCALE GENOMIC DNA]</scope>
    <source>
        <strain evidence="1 2">DSM 43019</strain>
    </source>
</reference>
<dbReference type="RefSeq" id="WP_239144026.1">
    <property type="nucleotide sequence ID" value="NZ_BOMT01000092.1"/>
</dbReference>
<evidence type="ECO:0000313" key="2">
    <source>
        <dbReference type="Proteomes" id="UP000199645"/>
    </source>
</evidence>
<gene>
    <name evidence="1" type="ORF">SAMN05421541_12456</name>
</gene>
<sequence>MSVLDVARSLPGIEELRARSQALAMCEAIISPGWESRYYSYDCRWSAERGEHMASMRNGSGDEYAIVFSPAGVYVRGLDHEARPVPGLFDDVPEVFAAQVAEPAFSHGSNVCLWRLTGDERWHGRGLDETAWLFELLVEGTAEAYQEFAEDYYEEDVDVAAVAEVFALRPLTDALVRRLNPAVTVGYLADDIEEIGYPR</sequence>
<dbReference type="AlphaFoldDB" id="A0A1I2LUP4"/>
<accession>A0A1I2LUP4</accession>
<evidence type="ECO:0000313" key="1">
    <source>
        <dbReference type="EMBL" id="SFF82974.1"/>
    </source>
</evidence>
<keyword evidence="2" id="KW-1185">Reference proteome</keyword>
<dbReference type="EMBL" id="FONV01000024">
    <property type="protein sequence ID" value="SFF82974.1"/>
    <property type="molecule type" value="Genomic_DNA"/>
</dbReference>
<proteinExistence type="predicted"/>
<dbReference type="STRING" id="35752.SAMN05421541_12456"/>
<organism evidence="1 2">
    <name type="scientific">Actinoplanes philippinensis</name>
    <dbReference type="NCBI Taxonomy" id="35752"/>
    <lineage>
        <taxon>Bacteria</taxon>
        <taxon>Bacillati</taxon>
        <taxon>Actinomycetota</taxon>
        <taxon>Actinomycetes</taxon>
        <taxon>Micromonosporales</taxon>
        <taxon>Micromonosporaceae</taxon>
        <taxon>Actinoplanes</taxon>
    </lineage>
</organism>
<evidence type="ECO:0008006" key="3">
    <source>
        <dbReference type="Google" id="ProtNLM"/>
    </source>
</evidence>
<name>A0A1I2LUP4_9ACTN</name>